<dbReference type="PANTHER" id="PTHR13778">
    <property type="entry name" value="GLYCOSYLTRANSFERASE 8 DOMAIN-CONTAINING PROTEIN"/>
    <property type="match status" value="1"/>
</dbReference>
<dbReference type="InterPro" id="IPR002495">
    <property type="entry name" value="Glyco_trans_8"/>
</dbReference>
<name>A0ABR4Y132_9BACI</name>
<dbReference type="Gene3D" id="3.40.50.720">
    <property type="entry name" value="NAD(P)-binding Rossmann-like Domain"/>
    <property type="match status" value="1"/>
</dbReference>
<dbReference type="Proteomes" id="UP000030487">
    <property type="component" value="Unassembled WGS sequence"/>
</dbReference>
<dbReference type="EMBL" id="JPVR01000069">
    <property type="protein sequence ID" value="KGR86921.1"/>
    <property type="molecule type" value="Genomic_DNA"/>
</dbReference>
<keyword evidence="2" id="KW-0808">Transferase</keyword>
<protein>
    <recommendedName>
        <fullName evidence="6">Glycosyl transferase family 8</fullName>
    </recommendedName>
</protein>
<dbReference type="SUPFAM" id="SSF53448">
    <property type="entry name" value="Nucleotide-diphospho-sugar transferases"/>
    <property type="match status" value="1"/>
</dbReference>
<dbReference type="Gene3D" id="3.90.550.10">
    <property type="entry name" value="Spore Coat Polysaccharide Biosynthesis Protein SpsA, Chain A"/>
    <property type="match status" value="1"/>
</dbReference>
<evidence type="ECO:0000313" key="4">
    <source>
        <dbReference type="EMBL" id="KGR86921.1"/>
    </source>
</evidence>
<dbReference type="InterPro" id="IPR029044">
    <property type="entry name" value="Nucleotide-diphossugar_trans"/>
</dbReference>
<keyword evidence="5" id="KW-1185">Reference proteome</keyword>
<evidence type="ECO:0000256" key="2">
    <source>
        <dbReference type="ARBA" id="ARBA00022679"/>
    </source>
</evidence>
<gene>
    <name evidence="4" type="ORF">CD31_08550</name>
</gene>
<dbReference type="CDD" id="cd04194">
    <property type="entry name" value="GT8_A4GalT_like"/>
    <property type="match status" value="1"/>
</dbReference>
<proteinExistence type="predicted"/>
<keyword evidence="1" id="KW-0328">Glycosyltransferase</keyword>
<dbReference type="Pfam" id="PF01501">
    <property type="entry name" value="Glyco_transf_8"/>
    <property type="match status" value="1"/>
</dbReference>
<dbReference type="InterPro" id="IPR050748">
    <property type="entry name" value="Glycosyltrans_8_dom-fam"/>
</dbReference>
<keyword evidence="3" id="KW-0479">Metal-binding</keyword>
<evidence type="ECO:0000256" key="3">
    <source>
        <dbReference type="ARBA" id="ARBA00022723"/>
    </source>
</evidence>
<evidence type="ECO:0008006" key="6">
    <source>
        <dbReference type="Google" id="ProtNLM"/>
    </source>
</evidence>
<dbReference type="SUPFAM" id="SSF53335">
    <property type="entry name" value="S-adenosyl-L-methionine-dependent methyltransferases"/>
    <property type="match status" value="1"/>
</dbReference>
<comment type="caution">
    <text evidence="4">The sequence shown here is derived from an EMBL/GenBank/DDBJ whole genome shotgun (WGS) entry which is preliminary data.</text>
</comment>
<reference evidence="4 5" key="1">
    <citation type="submission" date="2014-02" db="EMBL/GenBank/DDBJ databases">
        <title>Draft genome sequence of Lysinibacillus boronitolerans NBRC 103108.</title>
        <authorList>
            <person name="Zhang F."/>
            <person name="Wang G."/>
            <person name="Zhang L."/>
        </authorList>
    </citation>
    <scope>NUCLEOTIDE SEQUENCE [LARGE SCALE GENOMIC DNA]</scope>
    <source>
        <strain evidence="4 5">NBRC 103108</strain>
    </source>
</reference>
<dbReference type="PANTHER" id="PTHR13778:SF47">
    <property type="entry name" value="LIPOPOLYSACCHARIDE 1,3-GALACTOSYLTRANSFERASE"/>
    <property type="match status" value="1"/>
</dbReference>
<evidence type="ECO:0000313" key="5">
    <source>
        <dbReference type="Proteomes" id="UP000030487"/>
    </source>
</evidence>
<organism evidence="4 5">
    <name type="scientific">Lysinibacillus boronitolerans JCM 21713 = 10a = NBRC 103108</name>
    <dbReference type="NCBI Taxonomy" id="1294264"/>
    <lineage>
        <taxon>Bacteria</taxon>
        <taxon>Bacillati</taxon>
        <taxon>Bacillota</taxon>
        <taxon>Bacilli</taxon>
        <taxon>Bacillales</taxon>
        <taxon>Bacillaceae</taxon>
        <taxon>Lysinibacillus</taxon>
    </lineage>
</organism>
<dbReference type="RefSeq" id="WP_036076771.1">
    <property type="nucleotide sequence ID" value="NZ_AVCW01000013.1"/>
</dbReference>
<dbReference type="InterPro" id="IPR029063">
    <property type="entry name" value="SAM-dependent_MTases_sf"/>
</dbReference>
<sequence length="372" mass="44273">MHIACSINKKYIKYCSVMLQSIINHTIKKELFIHVLHNDLTIKDEIFLKDIFKGYPFLSFNFYKIEREKFSIFPVVADHLTVETLFRLFLAELLPNNIEKVIYIDSDIVVKEDLLNVWNIDIGKYPLAAVPNLEGVMYRVLGLKEKNDYFNAGFIVINLNKWRTEKYLEKFIKFTEGNREKIIFGDQDILNGVLRGDWLRLHPKWNVQNSIYSFKEDFLEYYSEECYETVSNYPAIIHYSSKLKPWNILNYQIKSEEYFHILKKMETWEDDSIYEEIDSCKNIFIFGTGEFGKKVYRAFNICNIEIKGFIDNDSERWGNYIYNVKVYPPTEVLNEPQEKITLLICSMYHNEILKNMQKQNYDLTNVKIISPE</sequence>
<accession>A0ABR4Y132</accession>
<evidence type="ECO:0000256" key="1">
    <source>
        <dbReference type="ARBA" id="ARBA00022676"/>
    </source>
</evidence>